<organism evidence="2 3">
    <name type="scientific">Caballeronia terrestris</name>
    <dbReference type="NCBI Taxonomy" id="1226301"/>
    <lineage>
        <taxon>Bacteria</taxon>
        <taxon>Pseudomonadati</taxon>
        <taxon>Pseudomonadota</taxon>
        <taxon>Betaproteobacteria</taxon>
        <taxon>Burkholderiales</taxon>
        <taxon>Burkholderiaceae</taxon>
        <taxon>Caballeronia</taxon>
    </lineage>
</organism>
<evidence type="ECO:0000256" key="1">
    <source>
        <dbReference type="SAM" id="MobiDB-lite"/>
    </source>
</evidence>
<keyword evidence="3" id="KW-1185">Reference proteome</keyword>
<dbReference type="Proteomes" id="UP000054925">
    <property type="component" value="Unassembled WGS sequence"/>
</dbReference>
<feature type="compositionally biased region" description="Polar residues" evidence="1">
    <location>
        <begin position="178"/>
        <end position="188"/>
    </location>
</feature>
<protein>
    <submittedName>
        <fullName evidence="2">Uncharacterized protein</fullName>
    </submittedName>
</protein>
<feature type="compositionally biased region" description="Polar residues" evidence="1">
    <location>
        <begin position="145"/>
        <end position="156"/>
    </location>
</feature>
<accession>A0A158FR31</accession>
<comment type="caution">
    <text evidence="2">The sequence shown here is derived from an EMBL/GenBank/DDBJ whole genome shotgun (WGS) entry which is preliminary data.</text>
</comment>
<dbReference type="AlphaFoldDB" id="A0A158FR31"/>
<name>A0A158FR31_9BURK</name>
<feature type="region of interest" description="Disordered" evidence="1">
    <location>
        <begin position="137"/>
        <end position="193"/>
    </location>
</feature>
<reference evidence="2" key="1">
    <citation type="submission" date="2016-01" db="EMBL/GenBank/DDBJ databases">
        <authorList>
            <person name="Peeters C."/>
        </authorList>
    </citation>
    <scope>NUCLEOTIDE SEQUENCE [LARGE SCALE GENOMIC DNA]</scope>
    <source>
        <strain evidence="2">LMG 22937</strain>
    </source>
</reference>
<evidence type="ECO:0000313" key="3">
    <source>
        <dbReference type="Proteomes" id="UP000054925"/>
    </source>
</evidence>
<proteinExistence type="predicted"/>
<dbReference type="EMBL" id="FCOL02000003">
    <property type="protein sequence ID" value="SAL22255.1"/>
    <property type="molecule type" value="Genomic_DNA"/>
</dbReference>
<gene>
    <name evidence="2" type="ORF">AWB67_00800</name>
</gene>
<evidence type="ECO:0000313" key="2">
    <source>
        <dbReference type="EMBL" id="SAL22255.1"/>
    </source>
</evidence>
<sequence>MSTLDYPSILSEAAAVLGASLRENRFNTPLAQFLAVCFGVVPAIGIDGLRFLQRTTANAPDSWNRINKRQQLCDVMAIGSGQNDRERHSICVGRDMVLGPWSRTIYGVWPGFWPAPIARTEDESRITRERSIWPVARSSARSSSCNRSHTPASCQSRNRRQHVTPEPQPISAGRSRQRSPVRNTNTMPLNAARSGTGLRPGYFSRRAFGCGNRGSILFHNSSSMIGLSIP</sequence>